<proteinExistence type="predicted"/>
<accession>A0A3M7RPZ2</accession>
<reference evidence="1 2" key="1">
    <citation type="journal article" date="2018" name="Sci. Rep.">
        <title>Genomic signatures of local adaptation to the degree of environmental predictability in rotifers.</title>
        <authorList>
            <person name="Franch-Gras L."/>
            <person name="Hahn C."/>
            <person name="Garcia-Roger E.M."/>
            <person name="Carmona M.J."/>
            <person name="Serra M."/>
            <person name="Gomez A."/>
        </authorList>
    </citation>
    <scope>NUCLEOTIDE SEQUENCE [LARGE SCALE GENOMIC DNA]</scope>
    <source>
        <strain evidence="1">HYR1</strain>
    </source>
</reference>
<organism evidence="1 2">
    <name type="scientific">Brachionus plicatilis</name>
    <name type="common">Marine rotifer</name>
    <name type="synonym">Brachionus muelleri</name>
    <dbReference type="NCBI Taxonomy" id="10195"/>
    <lineage>
        <taxon>Eukaryota</taxon>
        <taxon>Metazoa</taxon>
        <taxon>Spiralia</taxon>
        <taxon>Gnathifera</taxon>
        <taxon>Rotifera</taxon>
        <taxon>Eurotatoria</taxon>
        <taxon>Monogononta</taxon>
        <taxon>Pseudotrocha</taxon>
        <taxon>Ploima</taxon>
        <taxon>Brachionidae</taxon>
        <taxon>Brachionus</taxon>
    </lineage>
</organism>
<protein>
    <submittedName>
        <fullName evidence="1">Uncharacterized protein</fullName>
    </submittedName>
</protein>
<comment type="caution">
    <text evidence="1">The sequence shown here is derived from an EMBL/GenBank/DDBJ whole genome shotgun (WGS) entry which is preliminary data.</text>
</comment>
<dbReference type="Proteomes" id="UP000276133">
    <property type="component" value="Unassembled WGS sequence"/>
</dbReference>
<dbReference type="EMBL" id="REGN01002928">
    <property type="protein sequence ID" value="RNA25427.1"/>
    <property type="molecule type" value="Genomic_DNA"/>
</dbReference>
<dbReference type="AlphaFoldDB" id="A0A3M7RPZ2"/>
<evidence type="ECO:0000313" key="1">
    <source>
        <dbReference type="EMBL" id="RNA25427.1"/>
    </source>
</evidence>
<keyword evidence="2" id="KW-1185">Reference proteome</keyword>
<evidence type="ECO:0000313" key="2">
    <source>
        <dbReference type="Proteomes" id="UP000276133"/>
    </source>
</evidence>
<sequence>MTEPAFFVLSQPQVLHPTTYADFEIQQTRTVLFAANAVFSLSVLELLSCFLRTSLIKIKKELNLQALIVIRNPNFERKSISRLGVCSPKNCQCVL</sequence>
<name>A0A3M7RPZ2_BRAPC</name>
<gene>
    <name evidence="1" type="ORF">BpHYR1_052101</name>
</gene>